<keyword evidence="3 6" id="KW-1133">Transmembrane helix</keyword>
<evidence type="ECO:0000256" key="3">
    <source>
        <dbReference type="ARBA" id="ARBA00022989"/>
    </source>
</evidence>
<feature type="transmembrane region" description="Helical" evidence="6">
    <location>
        <begin position="7"/>
        <end position="28"/>
    </location>
</feature>
<dbReference type="EMBL" id="JARQBN010000002">
    <property type="protein sequence ID" value="MDT2827326.1"/>
    <property type="molecule type" value="Genomic_DNA"/>
</dbReference>
<dbReference type="Proteomes" id="UP001265301">
    <property type="component" value="Unassembled WGS sequence"/>
</dbReference>
<dbReference type="InterPro" id="IPR019533">
    <property type="entry name" value="Peptidase_S26"/>
</dbReference>
<sequence>MRKHKKITIVYIFVIFFLFILALVTIVIPKILNVTPYVVGDNKMAPQYRKGGLVFVKNEERDIHVGDPITYYENQGNAIKTRRVLAVDDRLEGYFVKGDNTDKVEMGIVHKRNLIGRPYFYLPYIGILVNVQIMGVLKVSLFLLAVLMTFYALLVPTNIHQFHQKKK</sequence>
<protein>
    <recommendedName>
        <fullName evidence="5">Signal peptidase I</fullName>
        <ecNumber evidence="5">3.4.21.89</ecNumber>
    </recommendedName>
</protein>
<dbReference type="NCBIfam" id="TIGR02228">
    <property type="entry name" value="sigpep_I_arch"/>
    <property type="match status" value="1"/>
</dbReference>
<dbReference type="SUPFAM" id="SSF51306">
    <property type="entry name" value="LexA/Signal peptidase"/>
    <property type="match status" value="1"/>
</dbReference>
<name>A0ABU3FN52_9ENTE</name>
<dbReference type="InterPro" id="IPR001733">
    <property type="entry name" value="Peptidase_S26B"/>
</dbReference>
<keyword evidence="4 6" id="KW-0472">Membrane</keyword>
<gene>
    <name evidence="7" type="ORF">P7H59_02525</name>
</gene>
<feature type="transmembrane region" description="Helical" evidence="6">
    <location>
        <begin position="121"/>
        <end position="154"/>
    </location>
</feature>
<evidence type="ECO:0000313" key="8">
    <source>
        <dbReference type="Proteomes" id="UP001265301"/>
    </source>
</evidence>
<comment type="subcellular location">
    <subcellularLocation>
        <location evidence="1">Membrane</location>
    </subcellularLocation>
</comment>
<comment type="caution">
    <text evidence="7">The sequence shown here is derived from an EMBL/GenBank/DDBJ whole genome shotgun (WGS) entry which is preliminary data.</text>
</comment>
<dbReference type="CDD" id="cd06530">
    <property type="entry name" value="S26_SPase_I"/>
    <property type="match status" value="1"/>
</dbReference>
<dbReference type="RefSeq" id="WP_137612796.1">
    <property type="nucleotide sequence ID" value="NZ_BJDW01000001.1"/>
</dbReference>
<keyword evidence="2 6" id="KW-0812">Transmembrane</keyword>
<evidence type="ECO:0000256" key="6">
    <source>
        <dbReference type="SAM" id="Phobius"/>
    </source>
</evidence>
<proteinExistence type="predicted"/>
<dbReference type="EC" id="3.4.21.89" evidence="5"/>
<keyword evidence="8" id="KW-1185">Reference proteome</keyword>
<dbReference type="InterPro" id="IPR036286">
    <property type="entry name" value="LexA/Signal_pep-like_sf"/>
</dbReference>
<dbReference type="GO" id="GO:0009003">
    <property type="term" value="F:signal peptidase activity"/>
    <property type="evidence" value="ECO:0007669"/>
    <property type="project" value="UniProtKB-EC"/>
</dbReference>
<evidence type="ECO:0000313" key="7">
    <source>
        <dbReference type="EMBL" id="MDT2827326.1"/>
    </source>
</evidence>
<reference evidence="7 8" key="1">
    <citation type="submission" date="2023-03" db="EMBL/GenBank/DDBJ databases">
        <authorList>
            <person name="Shen W."/>
            <person name="Cai J."/>
        </authorList>
    </citation>
    <scope>NUCLEOTIDE SEQUENCE [LARGE SCALE GENOMIC DNA]</scope>
    <source>
        <strain evidence="7 8">B101</strain>
    </source>
</reference>
<keyword evidence="7" id="KW-0378">Hydrolase</keyword>
<evidence type="ECO:0000256" key="2">
    <source>
        <dbReference type="ARBA" id="ARBA00022692"/>
    </source>
</evidence>
<evidence type="ECO:0000256" key="1">
    <source>
        <dbReference type="ARBA" id="ARBA00004370"/>
    </source>
</evidence>
<accession>A0ABU3FN52</accession>
<evidence type="ECO:0000256" key="5">
    <source>
        <dbReference type="NCBIfam" id="TIGR02228"/>
    </source>
</evidence>
<evidence type="ECO:0000256" key="4">
    <source>
        <dbReference type="ARBA" id="ARBA00023136"/>
    </source>
</evidence>
<organism evidence="7 8">
    <name type="scientific">Enterococcus viikkiensis</name>
    <dbReference type="NCBI Taxonomy" id="930854"/>
    <lineage>
        <taxon>Bacteria</taxon>
        <taxon>Bacillati</taxon>
        <taxon>Bacillota</taxon>
        <taxon>Bacilli</taxon>
        <taxon>Lactobacillales</taxon>
        <taxon>Enterococcaceae</taxon>
        <taxon>Enterococcus</taxon>
    </lineage>
</organism>